<feature type="domain" description="Aspartate/glutamate/uridylate kinase" evidence="6">
    <location>
        <begin position="31"/>
        <end position="259"/>
    </location>
</feature>
<keyword evidence="8" id="KW-1185">Reference proteome</keyword>
<evidence type="ECO:0000256" key="1">
    <source>
        <dbReference type="ARBA" id="ARBA00022679"/>
    </source>
</evidence>
<dbReference type="Pfam" id="PF00696">
    <property type="entry name" value="AA_kinase"/>
    <property type="match status" value="1"/>
</dbReference>
<comment type="caution">
    <text evidence="7">The sequence shown here is derived from an EMBL/GenBank/DDBJ whole genome shotgun (WGS) entry which is preliminary data.</text>
</comment>
<keyword evidence="1" id="KW-0808">Transferase</keyword>
<evidence type="ECO:0000256" key="5">
    <source>
        <dbReference type="SAM" id="MobiDB-lite"/>
    </source>
</evidence>
<organism evidence="7 8">
    <name type="scientific">Spongiactinospora gelatinilytica</name>
    <dbReference type="NCBI Taxonomy" id="2666298"/>
    <lineage>
        <taxon>Bacteria</taxon>
        <taxon>Bacillati</taxon>
        <taxon>Actinomycetota</taxon>
        <taxon>Actinomycetes</taxon>
        <taxon>Streptosporangiales</taxon>
        <taxon>Streptosporangiaceae</taxon>
        <taxon>Spongiactinospora</taxon>
    </lineage>
</organism>
<evidence type="ECO:0000313" key="7">
    <source>
        <dbReference type="EMBL" id="PZG56667.1"/>
    </source>
</evidence>
<dbReference type="GO" id="GO:0004349">
    <property type="term" value="F:glutamate 5-kinase activity"/>
    <property type="evidence" value="ECO:0007669"/>
    <property type="project" value="TreeGrafter"/>
</dbReference>
<evidence type="ECO:0000256" key="2">
    <source>
        <dbReference type="ARBA" id="ARBA00022741"/>
    </source>
</evidence>
<feature type="region of interest" description="Disordered" evidence="5">
    <location>
        <begin position="1"/>
        <end position="20"/>
    </location>
</feature>
<dbReference type="PANTHER" id="PTHR43654">
    <property type="entry name" value="GLUTAMATE 5-KINASE"/>
    <property type="match status" value="1"/>
</dbReference>
<dbReference type="SUPFAM" id="SSF53633">
    <property type="entry name" value="Carbamate kinase-like"/>
    <property type="match status" value="1"/>
</dbReference>
<keyword evidence="3" id="KW-0418">Kinase</keyword>
<evidence type="ECO:0000256" key="4">
    <source>
        <dbReference type="ARBA" id="ARBA00022840"/>
    </source>
</evidence>
<proteinExistence type="predicted"/>
<dbReference type="InterPro" id="IPR001048">
    <property type="entry name" value="Asp/Glu/Uridylate_kinase"/>
</dbReference>
<name>A0A2W2IEX0_9ACTN</name>
<dbReference type="GO" id="GO:0005829">
    <property type="term" value="C:cytosol"/>
    <property type="evidence" value="ECO:0007669"/>
    <property type="project" value="TreeGrafter"/>
</dbReference>
<evidence type="ECO:0000259" key="6">
    <source>
        <dbReference type="Pfam" id="PF00696"/>
    </source>
</evidence>
<gene>
    <name evidence="7" type="ORF">C1I98_01080</name>
</gene>
<reference evidence="7 8" key="1">
    <citation type="submission" date="2018-01" db="EMBL/GenBank/DDBJ databases">
        <title>Draft genome sequence of Sphaerisporangium sp. 7K107.</title>
        <authorList>
            <person name="Sahin N."/>
            <person name="Saygin H."/>
            <person name="Ay H."/>
        </authorList>
    </citation>
    <scope>NUCLEOTIDE SEQUENCE [LARGE SCALE GENOMIC DNA]</scope>
    <source>
        <strain evidence="7 8">7K107</strain>
    </source>
</reference>
<dbReference type="Proteomes" id="UP000248544">
    <property type="component" value="Unassembled WGS sequence"/>
</dbReference>
<dbReference type="InterPro" id="IPR036393">
    <property type="entry name" value="AceGlu_kinase-like_sf"/>
</dbReference>
<accession>A0A2W2IEX0</accession>
<protein>
    <recommendedName>
        <fullName evidence="6">Aspartate/glutamate/uridylate kinase domain-containing protein</fullName>
    </recommendedName>
</protein>
<keyword evidence="2" id="KW-0547">Nucleotide-binding</keyword>
<dbReference type="Gene3D" id="3.40.1160.10">
    <property type="entry name" value="Acetylglutamate kinase-like"/>
    <property type="match status" value="1"/>
</dbReference>
<dbReference type="EMBL" id="POUA01000004">
    <property type="protein sequence ID" value="PZG56667.1"/>
    <property type="molecule type" value="Genomic_DNA"/>
</dbReference>
<dbReference type="GO" id="GO:0005524">
    <property type="term" value="F:ATP binding"/>
    <property type="evidence" value="ECO:0007669"/>
    <property type="project" value="UniProtKB-KW"/>
</dbReference>
<dbReference type="PANTHER" id="PTHR43654:SF1">
    <property type="entry name" value="ISOPENTENYL PHOSPHATE KINASE"/>
    <property type="match status" value="1"/>
</dbReference>
<evidence type="ECO:0000313" key="8">
    <source>
        <dbReference type="Proteomes" id="UP000248544"/>
    </source>
</evidence>
<dbReference type="AlphaFoldDB" id="A0A2W2IEX0"/>
<sequence>MEAMGLSSPAVDRTWRSTQRARESSASDRVLAVKIGGSLFSDKSVAGSLDKGRIARFARVISSLHERFPGQVVLITGGGAIGHGALRGIDPADPFAAIGLTKALADVRWAWTQALVGLGVRAFPLQLGAMATLDDDLSFRVRADIVERVLASGALPILSGDSVLDANGNLHGLSSDRVPEFLVRALQTPLRVASFTDVPGIVLGGPGGKETLRYVDPMTPQAAYEALWTNSEWDTTGGFKTKVDALIRCAAEGAECFILEGVAQDSEWAYLLSPYSGWSNKLHCTRIARSPAAAVSTAE</sequence>
<keyword evidence="4" id="KW-0067">ATP-binding</keyword>
<evidence type="ECO:0000256" key="3">
    <source>
        <dbReference type="ARBA" id="ARBA00022777"/>
    </source>
</evidence>